<evidence type="ECO:0000313" key="1">
    <source>
        <dbReference type="EMBL" id="QDS88107.1"/>
    </source>
</evidence>
<dbReference type="Proteomes" id="UP000319557">
    <property type="component" value="Chromosome"/>
</dbReference>
<accession>A0A517LZQ5</accession>
<dbReference type="AlphaFoldDB" id="A0A517LZQ5"/>
<organism evidence="1 2">
    <name type="scientific">Rosistilla ulvae</name>
    <dbReference type="NCBI Taxonomy" id="1930277"/>
    <lineage>
        <taxon>Bacteria</taxon>
        <taxon>Pseudomonadati</taxon>
        <taxon>Planctomycetota</taxon>
        <taxon>Planctomycetia</taxon>
        <taxon>Pirellulales</taxon>
        <taxon>Pirellulaceae</taxon>
        <taxon>Rosistilla</taxon>
    </lineage>
</organism>
<proteinExistence type="predicted"/>
<reference evidence="1 2" key="1">
    <citation type="submission" date="2019-02" db="EMBL/GenBank/DDBJ databases">
        <title>Deep-cultivation of Planctomycetes and their phenomic and genomic characterization uncovers novel biology.</title>
        <authorList>
            <person name="Wiegand S."/>
            <person name="Jogler M."/>
            <person name="Boedeker C."/>
            <person name="Pinto D."/>
            <person name="Vollmers J."/>
            <person name="Rivas-Marin E."/>
            <person name="Kohn T."/>
            <person name="Peeters S.H."/>
            <person name="Heuer A."/>
            <person name="Rast P."/>
            <person name="Oberbeckmann S."/>
            <person name="Bunk B."/>
            <person name="Jeske O."/>
            <person name="Meyerdierks A."/>
            <person name="Storesund J.E."/>
            <person name="Kallscheuer N."/>
            <person name="Luecker S."/>
            <person name="Lage O.M."/>
            <person name="Pohl T."/>
            <person name="Merkel B.J."/>
            <person name="Hornburger P."/>
            <person name="Mueller R.-W."/>
            <person name="Bruemmer F."/>
            <person name="Labrenz M."/>
            <person name="Spormann A.M."/>
            <person name="Op den Camp H."/>
            <person name="Overmann J."/>
            <person name="Amann R."/>
            <person name="Jetten M.S.M."/>
            <person name="Mascher T."/>
            <person name="Medema M.H."/>
            <person name="Devos D.P."/>
            <person name="Kaster A.-K."/>
            <person name="Ovreas L."/>
            <person name="Rohde M."/>
            <person name="Galperin M.Y."/>
            <person name="Jogler C."/>
        </authorList>
    </citation>
    <scope>NUCLEOTIDE SEQUENCE [LARGE SCALE GENOMIC DNA]</scope>
    <source>
        <strain evidence="1 2">EC9</strain>
    </source>
</reference>
<gene>
    <name evidence="1" type="ORF">EC9_22930</name>
</gene>
<evidence type="ECO:0000313" key="2">
    <source>
        <dbReference type="Proteomes" id="UP000319557"/>
    </source>
</evidence>
<keyword evidence="2" id="KW-1185">Reference proteome</keyword>
<sequence length="177" mass="20308">MDQYFIQQKYRLSAEMHLAVCYIAQDHVFRGFVQCRTLKAIRRRRLVDKDNELTSLGWTYYLELTEAGPCPTNGLKGYRAKDPQLLYLNAQQRLEAVAKANAESGQQQSLVKAGVIAKVKYGGRQITLDDGTRWEVDDVDCRTADIWMEMDRVVIVDGEMFKPDESKRVGVEEDSHD</sequence>
<dbReference type="EMBL" id="CP036261">
    <property type="protein sequence ID" value="QDS88107.1"/>
    <property type="molecule type" value="Genomic_DNA"/>
</dbReference>
<dbReference type="KEGG" id="ruv:EC9_22930"/>
<protein>
    <submittedName>
        <fullName evidence="1">Uncharacterized protein</fullName>
    </submittedName>
</protein>
<name>A0A517LZQ5_9BACT</name>